<organism evidence="1 2">
    <name type="scientific">Dryococelus australis</name>
    <dbReference type="NCBI Taxonomy" id="614101"/>
    <lineage>
        <taxon>Eukaryota</taxon>
        <taxon>Metazoa</taxon>
        <taxon>Ecdysozoa</taxon>
        <taxon>Arthropoda</taxon>
        <taxon>Hexapoda</taxon>
        <taxon>Insecta</taxon>
        <taxon>Pterygota</taxon>
        <taxon>Neoptera</taxon>
        <taxon>Polyneoptera</taxon>
        <taxon>Phasmatodea</taxon>
        <taxon>Verophasmatodea</taxon>
        <taxon>Anareolatae</taxon>
        <taxon>Phasmatidae</taxon>
        <taxon>Eurycanthinae</taxon>
        <taxon>Dryococelus</taxon>
    </lineage>
</organism>
<proteinExistence type="predicted"/>
<reference evidence="1 2" key="1">
    <citation type="submission" date="2023-02" db="EMBL/GenBank/DDBJ databases">
        <title>LHISI_Scaffold_Assembly.</title>
        <authorList>
            <person name="Stuart O.P."/>
            <person name="Cleave R."/>
            <person name="Magrath M.J.L."/>
            <person name="Mikheyev A.S."/>
        </authorList>
    </citation>
    <scope>NUCLEOTIDE SEQUENCE [LARGE SCALE GENOMIC DNA]</scope>
    <source>
        <strain evidence="1">Daus_M_001</strain>
        <tissue evidence="1">Leg muscle</tissue>
    </source>
</reference>
<comment type="caution">
    <text evidence="1">The sequence shown here is derived from an EMBL/GenBank/DDBJ whole genome shotgun (WGS) entry which is preliminary data.</text>
</comment>
<gene>
    <name evidence="1" type="ORF">PR048_005201</name>
</gene>
<name>A0ABQ9I7H7_9NEOP</name>
<keyword evidence="2" id="KW-1185">Reference proteome</keyword>
<accession>A0ABQ9I7H7</accession>
<protein>
    <submittedName>
        <fullName evidence="1">Uncharacterized protein</fullName>
    </submittedName>
</protein>
<evidence type="ECO:0000313" key="2">
    <source>
        <dbReference type="Proteomes" id="UP001159363"/>
    </source>
</evidence>
<evidence type="ECO:0000313" key="1">
    <source>
        <dbReference type="EMBL" id="KAJ8892620.1"/>
    </source>
</evidence>
<dbReference type="Proteomes" id="UP001159363">
    <property type="component" value="Chromosome 2"/>
</dbReference>
<dbReference type="EMBL" id="JARBHB010000002">
    <property type="protein sequence ID" value="KAJ8892620.1"/>
    <property type="molecule type" value="Genomic_DNA"/>
</dbReference>
<sequence>MDEINACIKRSVLWRHIDKLYMTENMRAQSGTSEFCRILLELPNPLCQVVIEIEELIREIYE</sequence>